<sequence>MSIITPEIPSMPQGLRSEDVERLLISIREDLRQLSLGEKGFRVNIAAKTAAYTISVTDDVILCGAGNQTFTVTLPAASGATGKVYHIKNVGTGTITVDGNGSETIDGGITAILTVQYESITILSEGSEWFIL</sequence>
<dbReference type="AlphaFoldDB" id="A0A0F9PPY7"/>
<comment type="caution">
    <text evidence="1">The sequence shown here is derived from an EMBL/GenBank/DDBJ whole genome shotgun (WGS) entry which is preliminary data.</text>
</comment>
<dbReference type="EMBL" id="LAZR01005063">
    <property type="protein sequence ID" value="KKN03166.1"/>
    <property type="molecule type" value="Genomic_DNA"/>
</dbReference>
<protein>
    <submittedName>
        <fullName evidence="1">Uncharacterized protein</fullName>
    </submittedName>
</protein>
<accession>A0A0F9PPY7</accession>
<gene>
    <name evidence="1" type="ORF">LCGC14_1110410</name>
</gene>
<evidence type="ECO:0000313" key="1">
    <source>
        <dbReference type="EMBL" id="KKN03166.1"/>
    </source>
</evidence>
<name>A0A0F9PPY7_9ZZZZ</name>
<organism evidence="1">
    <name type="scientific">marine sediment metagenome</name>
    <dbReference type="NCBI Taxonomy" id="412755"/>
    <lineage>
        <taxon>unclassified sequences</taxon>
        <taxon>metagenomes</taxon>
        <taxon>ecological metagenomes</taxon>
    </lineage>
</organism>
<proteinExistence type="predicted"/>
<reference evidence="1" key="1">
    <citation type="journal article" date="2015" name="Nature">
        <title>Complex archaea that bridge the gap between prokaryotes and eukaryotes.</title>
        <authorList>
            <person name="Spang A."/>
            <person name="Saw J.H."/>
            <person name="Jorgensen S.L."/>
            <person name="Zaremba-Niedzwiedzka K."/>
            <person name="Martijn J."/>
            <person name="Lind A.E."/>
            <person name="van Eijk R."/>
            <person name="Schleper C."/>
            <person name="Guy L."/>
            <person name="Ettema T.J."/>
        </authorList>
    </citation>
    <scope>NUCLEOTIDE SEQUENCE</scope>
</reference>